<name>A0A0G0UK18_9BACT</name>
<reference evidence="10 11" key="1">
    <citation type="journal article" date="2015" name="Nature">
        <title>rRNA introns, odd ribosomes, and small enigmatic genomes across a large radiation of phyla.</title>
        <authorList>
            <person name="Brown C.T."/>
            <person name="Hug L.A."/>
            <person name="Thomas B.C."/>
            <person name="Sharon I."/>
            <person name="Castelle C.J."/>
            <person name="Singh A."/>
            <person name="Wilkins M.J."/>
            <person name="Williams K.H."/>
            <person name="Banfield J.F."/>
        </authorList>
    </citation>
    <scope>NUCLEOTIDE SEQUENCE [LARGE SCALE GENOMIC DNA]</scope>
</reference>
<evidence type="ECO:0000313" key="10">
    <source>
        <dbReference type="EMBL" id="KKR87876.1"/>
    </source>
</evidence>
<dbReference type="GO" id="GO:0000030">
    <property type="term" value="F:mannosyltransferase activity"/>
    <property type="evidence" value="ECO:0007669"/>
    <property type="project" value="InterPro"/>
</dbReference>
<feature type="transmembrane region" description="Helical" evidence="8">
    <location>
        <begin position="89"/>
        <end position="109"/>
    </location>
</feature>
<dbReference type="Pfam" id="PF02366">
    <property type="entry name" value="PMT"/>
    <property type="match status" value="1"/>
</dbReference>
<dbReference type="PANTHER" id="PTHR33908:SF3">
    <property type="entry name" value="UNDECAPRENYL PHOSPHATE-ALPHA-4-AMINO-4-DEOXY-L-ARABINOSE ARABINOSYL TRANSFERASE"/>
    <property type="match status" value="1"/>
</dbReference>
<gene>
    <name evidence="10" type="ORF">UU32_C0003G0006</name>
</gene>
<keyword evidence="3" id="KW-0328">Glycosyltransferase</keyword>
<dbReference type="PANTHER" id="PTHR33908">
    <property type="entry name" value="MANNOSYLTRANSFERASE YKCB-RELATED"/>
    <property type="match status" value="1"/>
</dbReference>
<comment type="subcellular location">
    <subcellularLocation>
        <location evidence="1">Cell membrane</location>
        <topology evidence="1">Multi-pass membrane protein</topology>
    </subcellularLocation>
</comment>
<dbReference type="EMBL" id="LCAE01000003">
    <property type="protein sequence ID" value="KKR87876.1"/>
    <property type="molecule type" value="Genomic_DNA"/>
</dbReference>
<dbReference type="GO" id="GO:0010041">
    <property type="term" value="P:response to iron(III) ion"/>
    <property type="evidence" value="ECO:0007669"/>
    <property type="project" value="TreeGrafter"/>
</dbReference>
<evidence type="ECO:0000256" key="1">
    <source>
        <dbReference type="ARBA" id="ARBA00004651"/>
    </source>
</evidence>
<protein>
    <recommendedName>
        <fullName evidence="9">ArnT-like N-terminal domain-containing protein</fullName>
    </recommendedName>
</protein>
<keyword evidence="4" id="KW-0808">Transferase</keyword>
<feature type="transmembrane region" description="Helical" evidence="8">
    <location>
        <begin position="7"/>
        <end position="24"/>
    </location>
</feature>
<dbReference type="InterPro" id="IPR003342">
    <property type="entry name" value="ArnT-like_N"/>
</dbReference>
<evidence type="ECO:0000256" key="8">
    <source>
        <dbReference type="SAM" id="Phobius"/>
    </source>
</evidence>
<proteinExistence type="predicted"/>
<evidence type="ECO:0000256" key="3">
    <source>
        <dbReference type="ARBA" id="ARBA00022676"/>
    </source>
</evidence>
<evidence type="ECO:0000256" key="4">
    <source>
        <dbReference type="ARBA" id="ARBA00022679"/>
    </source>
</evidence>
<evidence type="ECO:0000256" key="7">
    <source>
        <dbReference type="ARBA" id="ARBA00023136"/>
    </source>
</evidence>
<comment type="caution">
    <text evidence="10">The sequence shown here is derived from an EMBL/GenBank/DDBJ whole genome shotgun (WGS) entry which is preliminary data.</text>
</comment>
<dbReference type="GO" id="GO:0005886">
    <property type="term" value="C:plasma membrane"/>
    <property type="evidence" value="ECO:0007669"/>
    <property type="project" value="UniProtKB-SubCell"/>
</dbReference>
<feature type="transmembrane region" description="Helical" evidence="8">
    <location>
        <begin position="326"/>
        <end position="345"/>
    </location>
</feature>
<feature type="domain" description="ArnT-like N-terminal" evidence="9">
    <location>
        <begin position="13"/>
        <end position="160"/>
    </location>
</feature>
<dbReference type="Proteomes" id="UP000033858">
    <property type="component" value="Unassembled WGS sequence"/>
</dbReference>
<dbReference type="GO" id="GO:0009103">
    <property type="term" value="P:lipopolysaccharide biosynthetic process"/>
    <property type="evidence" value="ECO:0007669"/>
    <property type="project" value="UniProtKB-ARBA"/>
</dbReference>
<accession>A0A0G0UK18</accession>
<evidence type="ECO:0000256" key="5">
    <source>
        <dbReference type="ARBA" id="ARBA00022692"/>
    </source>
</evidence>
<keyword evidence="5 8" id="KW-0812">Transmembrane</keyword>
<keyword evidence="6 8" id="KW-1133">Transmembrane helix</keyword>
<keyword evidence="7 8" id="KW-0472">Membrane</keyword>
<dbReference type="GO" id="GO:0006493">
    <property type="term" value="P:protein O-linked glycosylation"/>
    <property type="evidence" value="ECO:0007669"/>
    <property type="project" value="InterPro"/>
</dbReference>
<sequence length="465" mass="53189">MDRLSKIILPLILIFAFAIRIFGIEKSPPSLNWDEATLGYNAYSLLKTGKDEFGKKSPLNLRSFDDYKGAIYSYTVIPFIKLVGLNATAIRFPSVISGTIIVFLAYLFTLMFFKNYRIALLAAFLIAIEPWSLHFSRAAFEANLAVMLFLTGIYLVVKFKSFLFGGVTLILSALTYHAEKVLVFPVAILAYILNPTSLIRLSTTSIFAHYQSPVELIKAVLFRYFSYFSPINLFVRGTPEPSQHIPNFGMFHPIEFLFLVIGVYFFIKNIKDHKVLAALILISPIPGVLTWNWFYPARVLPLFFFLSSIIAYGLSKILNKFTIVPILILLASSILNLFTSLYFYLPYQERGNWQYGMKEMVGEITKYQNGYEQVVIETKTAQPYIFLLLYSGYDPGKYQEFSKDIPSPRKSFDFDKYVFRDIYWDKDKDLTNILFIGPVSSLPVTPLSEVKDFEGNILYKVVGTE</sequence>
<evidence type="ECO:0000313" key="11">
    <source>
        <dbReference type="Proteomes" id="UP000033858"/>
    </source>
</evidence>
<feature type="transmembrane region" description="Helical" evidence="8">
    <location>
        <begin position="248"/>
        <end position="267"/>
    </location>
</feature>
<organism evidence="10 11">
    <name type="scientific">Candidatus Woesebacteria bacterium GW2011_GWB1_41_10</name>
    <dbReference type="NCBI Taxonomy" id="1618577"/>
    <lineage>
        <taxon>Bacteria</taxon>
        <taxon>Candidatus Woeseibacteriota</taxon>
    </lineage>
</organism>
<evidence type="ECO:0000256" key="2">
    <source>
        <dbReference type="ARBA" id="ARBA00022475"/>
    </source>
</evidence>
<evidence type="ECO:0000256" key="6">
    <source>
        <dbReference type="ARBA" id="ARBA00022989"/>
    </source>
</evidence>
<dbReference type="InterPro" id="IPR050297">
    <property type="entry name" value="LipidA_mod_glycosyltrf_83"/>
</dbReference>
<feature type="transmembrane region" description="Helical" evidence="8">
    <location>
        <begin position="169"/>
        <end position="193"/>
    </location>
</feature>
<keyword evidence="2" id="KW-1003">Cell membrane</keyword>
<feature type="transmembrane region" description="Helical" evidence="8">
    <location>
        <begin position="274"/>
        <end position="294"/>
    </location>
</feature>
<dbReference type="AlphaFoldDB" id="A0A0G0UK18"/>
<dbReference type="GO" id="GO:0016763">
    <property type="term" value="F:pentosyltransferase activity"/>
    <property type="evidence" value="ECO:0007669"/>
    <property type="project" value="TreeGrafter"/>
</dbReference>
<feature type="transmembrane region" description="Helical" evidence="8">
    <location>
        <begin position="116"/>
        <end position="133"/>
    </location>
</feature>
<evidence type="ECO:0000259" key="9">
    <source>
        <dbReference type="Pfam" id="PF02366"/>
    </source>
</evidence>